<dbReference type="AlphaFoldDB" id="X1KRG5"/>
<dbReference type="EMBL" id="BARU01037107">
    <property type="protein sequence ID" value="GAH84583.1"/>
    <property type="molecule type" value="Genomic_DNA"/>
</dbReference>
<protein>
    <submittedName>
        <fullName evidence="1">Uncharacterized protein</fullName>
    </submittedName>
</protein>
<evidence type="ECO:0000313" key="1">
    <source>
        <dbReference type="EMBL" id="GAH84583.1"/>
    </source>
</evidence>
<reference evidence="1" key="1">
    <citation type="journal article" date="2014" name="Front. Microbiol.">
        <title>High frequency of phylogenetically diverse reductive dehalogenase-homologous genes in deep subseafloor sedimentary metagenomes.</title>
        <authorList>
            <person name="Kawai M."/>
            <person name="Futagami T."/>
            <person name="Toyoda A."/>
            <person name="Takaki Y."/>
            <person name="Nishi S."/>
            <person name="Hori S."/>
            <person name="Arai W."/>
            <person name="Tsubouchi T."/>
            <person name="Morono Y."/>
            <person name="Uchiyama I."/>
            <person name="Ito T."/>
            <person name="Fujiyama A."/>
            <person name="Inagaki F."/>
            <person name="Takami H."/>
        </authorList>
    </citation>
    <scope>NUCLEOTIDE SEQUENCE</scope>
    <source>
        <strain evidence="1">Expedition CK06-06</strain>
    </source>
</reference>
<gene>
    <name evidence="1" type="ORF">S03H2_57870</name>
</gene>
<organism evidence="1">
    <name type="scientific">marine sediment metagenome</name>
    <dbReference type="NCBI Taxonomy" id="412755"/>
    <lineage>
        <taxon>unclassified sequences</taxon>
        <taxon>metagenomes</taxon>
        <taxon>ecological metagenomes</taxon>
    </lineage>
</organism>
<accession>X1KRG5</accession>
<proteinExistence type="predicted"/>
<sequence length="250" mass="29054">GDVFANHRLKSRWRFETKSLWLNEANLMETIYADIHLEYATGGRIRTLTGALPLWPKAFHSFDGTNTIDGWFMHHLPNPRTCELHTDQIPTQVAPADNPMLILLDLEWLPLQVEYDQPVPSWDWTGPTTTTTDEIRLCPCLQPQPGDLLQERSFYDEVNDVNITTSFYWPPISGDIMIYTAPLARWVETVIEGYTTEPVVLHGWYSQTYRPEHHNIGENFLFEPRLEPGISQNILDELRAQDIRLIYLYL</sequence>
<name>X1KRG5_9ZZZZ</name>
<feature type="non-terminal residue" evidence="1">
    <location>
        <position position="250"/>
    </location>
</feature>
<comment type="caution">
    <text evidence="1">The sequence shown here is derived from an EMBL/GenBank/DDBJ whole genome shotgun (WGS) entry which is preliminary data.</text>
</comment>
<feature type="non-terminal residue" evidence="1">
    <location>
        <position position="1"/>
    </location>
</feature>